<dbReference type="PANTHER" id="PTHR31435">
    <property type="entry name" value="PROTEIN NATD1"/>
    <property type="match status" value="1"/>
</dbReference>
<accession>A0A1W1ZXX7</accession>
<protein>
    <recommendedName>
        <fullName evidence="1">N-acetyltransferase domain-containing protein</fullName>
    </recommendedName>
</protein>
<evidence type="ECO:0000313" key="2">
    <source>
        <dbReference type="EMBL" id="SMC53216.1"/>
    </source>
</evidence>
<dbReference type="OrthoDB" id="1120671at2"/>
<dbReference type="InterPro" id="IPR016181">
    <property type="entry name" value="Acyl_CoA_acyltransferase"/>
</dbReference>
<dbReference type="PANTHER" id="PTHR31435:SF10">
    <property type="entry name" value="BSR4717 PROTEIN"/>
    <property type="match status" value="1"/>
</dbReference>
<feature type="domain" description="N-acetyltransferase" evidence="1">
    <location>
        <begin position="11"/>
        <end position="96"/>
    </location>
</feature>
<organism evidence="2 3">
    <name type="scientific">Pedobacter africanus</name>
    <dbReference type="NCBI Taxonomy" id="151894"/>
    <lineage>
        <taxon>Bacteria</taxon>
        <taxon>Pseudomonadati</taxon>
        <taxon>Bacteroidota</taxon>
        <taxon>Sphingobacteriia</taxon>
        <taxon>Sphingobacteriales</taxon>
        <taxon>Sphingobacteriaceae</taxon>
        <taxon>Pedobacter</taxon>
    </lineage>
</organism>
<evidence type="ECO:0000313" key="3">
    <source>
        <dbReference type="Proteomes" id="UP000192756"/>
    </source>
</evidence>
<name>A0A1W1ZXX7_9SPHI</name>
<dbReference type="InterPro" id="IPR045057">
    <property type="entry name" value="Gcn5-rel_NAT"/>
</dbReference>
<sequence>MNEEYVNLPLVKNADDRRFELKVGDYIAFIDYKEHGRKIWLIHTESPAELQGRGAATALIEKTLAYIEDNGYKLIPLCPLVAAYLKRHPEWERILDESAKPF</sequence>
<dbReference type="SUPFAM" id="SSF55729">
    <property type="entry name" value="Acyl-CoA N-acyltransferases (Nat)"/>
    <property type="match status" value="1"/>
</dbReference>
<reference evidence="3" key="1">
    <citation type="submission" date="2017-04" db="EMBL/GenBank/DDBJ databases">
        <authorList>
            <person name="Varghese N."/>
            <person name="Submissions S."/>
        </authorList>
    </citation>
    <scope>NUCLEOTIDE SEQUENCE [LARGE SCALE GENOMIC DNA]</scope>
    <source>
        <strain evidence="3">DSM 12126</strain>
    </source>
</reference>
<dbReference type="STRING" id="151894.SAMN04488524_1063"/>
<dbReference type="Proteomes" id="UP000192756">
    <property type="component" value="Unassembled WGS sequence"/>
</dbReference>
<dbReference type="AlphaFoldDB" id="A0A1W1ZXX7"/>
<dbReference type="Gene3D" id="3.40.630.30">
    <property type="match status" value="1"/>
</dbReference>
<evidence type="ECO:0000259" key="1">
    <source>
        <dbReference type="PROSITE" id="PS51729"/>
    </source>
</evidence>
<gene>
    <name evidence="2" type="ORF">SAMN04488524_1063</name>
</gene>
<dbReference type="PROSITE" id="PS51729">
    <property type="entry name" value="GNAT_YJDJ"/>
    <property type="match status" value="1"/>
</dbReference>
<dbReference type="InterPro" id="IPR031165">
    <property type="entry name" value="GNAT_YJDJ"/>
</dbReference>
<proteinExistence type="predicted"/>
<dbReference type="RefSeq" id="WP_084237338.1">
    <property type="nucleotide sequence ID" value="NZ_FWXT01000001.1"/>
</dbReference>
<dbReference type="Pfam" id="PF14542">
    <property type="entry name" value="Acetyltransf_CG"/>
    <property type="match status" value="1"/>
</dbReference>
<dbReference type="EMBL" id="FWXT01000001">
    <property type="protein sequence ID" value="SMC53216.1"/>
    <property type="molecule type" value="Genomic_DNA"/>
</dbReference>
<keyword evidence="3" id="KW-1185">Reference proteome</keyword>